<protein>
    <submittedName>
        <fullName evidence="1">Uncharacterized protein</fullName>
    </submittedName>
</protein>
<sequence>MQKKAKMTIKRVCLIYFLRGKSYANAHKRIIPAKTQT</sequence>
<accession>G8UPJ4</accession>
<dbReference type="Proteomes" id="UP000005436">
    <property type="component" value="Chromosome"/>
</dbReference>
<gene>
    <name evidence="1" type="ordered locus">BFO_0931</name>
</gene>
<name>G8UPJ4_TANFA</name>
<proteinExistence type="predicted"/>
<dbReference type="STRING" id="203275.BFO_0931"/>
<dbReference type="AlphaFoldDB" id="G8UPJ4"/>
<dbReference type="HOGENOM" id="CLU_3349670_0_0_10"/>
<keyword evidence="2" id="KW-1185">Reference proteome</keyword>
<dbReference type="EMBL" id="CP003191">
    <property type="protein sequence ID" value="AEW19892.1"/>
    <property type="molecule type" value="Genomic_DNA"/>
</dbReference>
<reference evidence="2" key="1">
    <citation type="submission" date="2011-12" db="EMBL/GenBank/DDBJ databases">
        <title>Complete sequence of Tannerella forsythia ATCC 43037.</title>
        <authorList>
            <person name="Dewhirst F."/>
            <person name="Tanner A."/>
            <person name="Izard J."/>
            <person name="Brinkac L."/>
            <person name="Durkin A.S."/>
            <person name="Hostetler J."/>
            <person name="Shetty J."/>
            <person name="Torralba M."/>
            <person name="Gill S."/>
            <person name="Nelson K."/>
        </authorList>
    </citation>
    <scope>NUCLEOTIDE SEQUENCE [LARGE SCALE GENOMIC DNA]</scope>
    <source>
        <strain evidence="2">ATCC 43037 / JCM 10827 / CCUG 33226 / KCTC 5666 / FDC 338</strain>
    </source>
</reference>
<organism evidence="1 2">
    <name type="scientific">Tannerella forsythia (strain ATCC 43037 / JCM 10827 / CCUG 21028 A / KCTC 5666 / FDC 338)</name>
    <name type="common">Bacteroides forsythus</name>
    <dbReference type="NCBI Taxonomy" id="203275"/>
    <lineage>
        <taxon>Bacteria</taxon>
        <taxon>Pseudomonadati</taxon>
        <taxon>Bacteroidota</taxon>
        <taxon>Bacteroidia</taxon>
        <taxon>Bacteroidales</taxon>
        <taxon>Tannerellaceae</taxon>
        <taxon>Tannerella</taxon>
    </lineage>
</organism>
<evidence type="ECO:0000313" key="1">
    <source>
        <dbReference type="EMBL" id="AEW19892.1"/>
    </source>
</evidence>
<dbReference type="KEGG" id="tfo:BFO_0931"/>
<evidence type="ECO:0000313" key="2">
    <source>
        <dbReference type="Proteomes" id="UP000005436"/>
    </source>
</evidence>